<protein>
    <submittedName>
        <fullName evidence="1">Uncharacterized protein</fullName>
    </submittedName>
</protein>
<dbReference type="EMBL" id="IACM01105153">
    <property type="protein sequence ID" value="LAB34352.1"/>
    <property type="molecule type" value="Transcribed_RNA"/>
</dbReference>
<evidence type="ECO:0000313" key="1">
    <source>
        <dbReference type="EMBL" id="LAB34352.1"/>
    </source>
</evidence>
<reference evidence="1" key="1">
    <citation type="submission" date="2017-07" db="EMBL/GenBank/DDBJ databases">
        <authorList>
            <person name="Mikheyev A."/>
            <person name="Grau M."/>
        </authorList>
    </citation>
    <scope>NUCLEOTIDE SEQUENCE</scope>
    <source>
        <tissue evidence="1">Venom_gland</tissue>
    </source>
</reference>
<reference evidence="1" key="2">
    <citation type="submission" date="2017-11" db="EMBL/GenBank/DDBJ databases">
        <title>Coralsnake Venomics: Analyses of Venom Gland Transcriptomes and Proteomes of Six Brazilian Taxa.</title>
        <authorList>
            <person name="Aird S.D."/>
            <person name="Jorge da Silva N."/>
            <person name="Qiu L."/>
            <person name="Villar-Briones A."/>
            <person name="Aparecida-Saddi V."/>
            <person name="Campos-Telles M.P."/>
            <person name="Grau M."/>
            <person name="Mikheyev A.S."/>
        </authorList>
    </citation>
    <scope>NUCLEOTIDE SEQUENCE</scope>
    <source>
        <tissue evidence="1">Venom_gland</tissue>
    </source>
</reference>
<dbReference type="AlphaFoldDB" id="A0A2D4MLV1"/>
<proteinExistence type="predicted"/>
<organism evidence="1">
    <name type="scientific">Micrurus spixii</name>
    <name type="common">Amazon coral snake</name>
    <dbReference type="NCBI Taxonomy" id="129469"/>
    <lineage>
        <taxon>Eukaryota</taxon>
        <taxon>Metazoa</taxon>
        <taxon>Chordata</taxon>
        <taxon>Craniata</taxon>
        <taxon>Vertebrata</taxon>
        <taxon>Euteleostomi</taxon>
        <taxon>Lepidosauria</taxon>
        <taxon>Squamata</taxon>
        <taxon>Bifurcata</taxon>
        <taxon>Unidentata</taxon>
        <taxon>Episquamata</taxon>
        <taxon>Toxicofera</taxon>
        <taxon>Serpentes</taxon>
        <taxon>Colubroidea</taxon>
        <taxon>Elapidae</taxon>
        <taxon>Elapinae</taxon>
        <taxon>Micrurus</taxon>
    </lineage>
</organism>
<name>A0A2D4MLV1_9SAUR</name>
<sequence>MLGTISCHVKGSIYSVALHLERSLNLQTDLRSHFPFFKNEALYQIASASVLTQVIETSKINIKDTQEVMLSTINGIPRLQKVWVVYHRFSRRDCIFVQNNIRSSN</sequence>
<accession>A0A2D4MLV1</accession>